<sequence>MNQNNRVDQLDSLETDEELDFQEFEMPQLVRRNGMTNTQSEFTGYFILDKPVDNIFEEEYCPICLESSEQLYPLKCGHTYCQNDIENMIDISKKSNGLFSCPICRAYQSLDSYDEVYQLKKQNLVNCNNFRY</sequence>
<dbReference type="Pfam" id="PF13445">
    <property type="entry name" value="zf-RING_UBOX"/>
    <property type="match status" value="1"/>
</dbReference>
<organism evidence="6 7">
    <name type="scientific">Paramecium octaurelia</name>
    <dbReference type="NCBI Taxonomy" id="43137"/>
    <lineage>
        <taxon>Eukaryota</taxon>
        <taxon>Sar</taxon>
        <taxon>Alveolata</taxon>
        <taxon>Ciliophora</taxon>
        <taxon>Intramacronucleata</taxon>
        <taxon>Oligohymenophorea</taxon>
        <taxon>Peniculida</taxon>
        <taxon>Parameciidae</taxon>
        <taxon>Paramecium</taxon>
    </lineage>
</organism>
<dbReference type="InterPro" id="IPR001841">
    <property type="entry name" value="Znf_RING"/>
</dbReference>
<dbReference type="AlphaFoldDB" id="A0A8S1SVR0"/>
<keyword evidence="1" id="KW-0479">Metal-binding</keyword>
<reference evidence="6" key="1">
    <citation type="submission" date="2021-01" db="EMBL/GenBank/DDBJ databases">
        <authorList>
            <consortium name="Genoscope - CEA"/>
            <person name="William W."/>
        </authorList>
    </citation>
    <scope>NUCLEOTIDE SEQUENCE</scope>
</reference>
<dbReference type="InterPro" id="IPR027370">
    <property type="entry name" value="Znf-RING_euk"/>
</dbReference>
<comment type="caution">
    <text evidence="6">The sequence shown here is derived from an EMBL/GenBank/DDBJ whole genome shotgun (WGS) entry which is preliminary data.</text>
</comment>
<evidence type="ECO:0000259" key="5">
    <source>
        <dbReference type="PROSITE" id="PS50089"/>
    </source>
</evidence>
<gene>
    <name evidence="6" type="ORF">POCTA_138.1.T0150207</name>
</gene>
<name>A0A8S1SVR0_PAROT</name>
<dbReference type="PROSITE" id="PS50089">
    <property type="entry name" value="ZF_RING_2"/>
    <property type="match status" value="1"/>
</dbReference>
<keyword evidence="3" id="KW-0862">Zinc</keyword>
<keyword evidence="2 4" id="KW-0863">Zinc-finger</keyword>
<keyword evidence="7" id="KW-1185">Reference proteome</keyword>
<evidence type="ECO:0000256" key="3">
    <source>
        <dbReference type="ARBA" id="ARBA00022833"/>
    </source>
</evidence>
<evidence type="ECO:0000313" key="6">
    <source>
        <dbReference type="EMBL" id="CAD8143778.1"/>
    </source>
</evidence>
<dbReference type="EMBL" id="CAJJDP010000015">
    <property type="protein sequence ID" value="CAD8143778.1"/>
    <property type="molecule type" value="Genomic_DNA"/>
</dbReference>
<evidence type="ECO:0000256" key="4">
    <source>
        <dbReference type="PROSITE-ProRule" id="PRU00175"/>
    </source>
</evidence>
<proteinExistence type="predicted"/>
<dbReference type="Proteomes" id="UP000683925">
    <property type="component" value="Unassembled WGS sequence"/>
</dbReference>
<dbReference type="SMART" id="SM00184">
    <property type="entry name" value="RING"/>
    <property type="match status" value="1"/>
</dbReference>
<evidence type="ECO:0000256" key="2">
    <source>
        <dbReference type="ARBA" id="ARBA00022771"/>
    </source>
</evidence>
<protein>
    <recommendedName>
        <fullName evidence="5">RING-type domain-containing protein</fullName>
    </recommendedName>
</protein>
<evidence type="ECO:0000256" key="1">
    <source>
        <dbReference type="ARBA" id="ARBA00022723"/>
    </source>
</evidence>
<evidence type="ECO:0000313" key="7">
    <source>
        <dbReference type="Proteomes" id="UP000683925"/>
    </source>
</evidence>
<dbReference type="GO" id="GO:0008270">
    <property type="term" value="F:zinc ion binding"/>
    <property type="evidence" value="ECO:0007669"/>
    <property type="project" value="UniProtKB-KW"/>
</dbReference>
<feature type="domain" description="RING-type" evidence="5">
    <location>
        <begin position="61"/>
        <end position="105"/>
    </location>
</feature>
<dbReference type="OrthoDB" id="6105938at2759"/>
<accession>A0A8S1SVR0</accession>